<feature type="transmembrane region" description="Helical" evidence="8">
    <location>
        <begin position="264"/>
        <end position="281"/>
    </location>
</feature>
<dbReference type="GO" id="GO:0005886">
    <property type="term" value="C:plasma membrane"/>
    <property type="evidence" value="ECO:0007669"/>
    <property type="project" value="TreeGrafter"/>
</dbReference>
<feature type="transmembrane region" description="Helical" evidence="8">
    <location>
        <begin position="578"/>
        <end position="598"/>
    </location>
</feature>
<dbReference type="Gene3D" id="3.40.50.80">
    <property type="entry name" value="Nucleotide-binding domain of ferredoxin-NADP reductase (FNR) module"/>
    <property type="match status" value="2"/>
</dbReference>
<keyword evidence="2" id="KW-0285">Flavoprotein</keyword>
<evidence type="ECO:0000256" key="2">
    <source>
        <dbReference type="ARBA" id="ARBA00022630"/>
    </source>
</evidence>
<dbReference type="SFLD" id="SFLDS00052">
    <property type="entry name" value="Ferric_Reductase_Domain"/>
    <property type="match status" value="1"/>
</dbReference>
<evidence type="ECO:0000313" key="10">
    <source>
        <dbReference type="EnsemblPlants" id="Kaladp0674s0062.1.v1.1"/>
    </source>
</evidence>
<feature type="transmembrane region" description="Helical" evidence="8">
    <location>
        <begin position="236"/>
        <end position="257"/>
    </location>
</feature>
<evidence type="ECO:0000313" key="11">
    <source>
        <dbReference type="Proteomes" id="UP000594263"/>
    </source>
</evidence>
<dbReference type="PANTHER" id="PTHR11972">
    <property type="entry name" value="NADPH OXIDASE"/>
    <property type="match status" value="1"/>
</dbReference>
<dbReference type="InterPro" id="IPR013112">
    <property type="entry name" value="FAD-bd_8"/>
</dbReference>
<dbReference type="InterPro" id="IPR050369">
    <property type="entry name" value="RBOH/FRE"/>
</dbReference>
<keyword evidence="3 8" id="KW-0812">Transmembrane</keyword>
<evidence type="ECO:0000256" key="4">
    <source>
        <dbReference type="ARBA" id="ARBA00022827"/>
    </source>
</evidence>
<reference evidence="10" key="1">
    <citation type="submission" date="2021-01" db="UniProtKB">
        <authorList>
            <consortium name="EnsemblPlants"/>
        </authorList>
    </citation>
    <scope>IDENTIFICATION</scope>
</reference>
<feature type="transmembrane region" description="Helical" evidence="8">
    <location>
        <begin position="56"/>
        <end position="76"/>
    </location>
</feature>
<dbReference type="Gramene" id="Kaladp0674s0062.1.v1.1">
    <property type="protein sequence ID" value="Kaladp0674s0062.1.v1.1"/>
    <property type="gene ID" value="Kaladp0674s0062.v1.1"/>
</dbReference>
<keyword evidence="7 8" id="KW-0472">Membrane</keyword>
<keyword evidence="5 8" id="KW-1133">Transmembrane helix</keyword>
<dbReference type="InterPro" id="IPR013130">
    <property type="entry name" value="Fe3_Rdtase_TM_dom"/>
</dbReference>
<dbReference type="SUPFAM" id="SSF52343">
    <property type="entry name" value="Ferredoxin reductase-like, C-terminal NADP-linked domain"/>
    <property type="match status" value="1"/>
</dbReference>
<dbReference type="InterPro" id="IPR017927">
    <property type="entry name" value="FAD-bd_FR_type"/>
</dbReference>
<dbReference type="PANTHER" id="PTHR11972:SF155">
    <property type="entry name" value="FERRIC REDUCTION OXIDASE 8, MITOCHONDRIAL"/>
    <property type="match status" value="1"/>
</dbReference>
<evidence type="ECO:0000256" key="3">
    <source>
        <dbReference type="ARBA" id="ARBA00022692"/>
    </source>
</evidence>
<feature type="transmembrane region" description="Helical" evidence="8">
    <location>
        <begin position="536"/>
        <end position="558"/>
    </location>
</feature>
<feature type="domain" description="FAD-binding FR-type" evidence="9">
    <location>
        <begin position="299"/>
        <end position="414"/>
    </location>
</feature>
<evidence type="ECO:0000256" key="5">
    <source>
        <dbReference type="ARBA" id="ARBA00022989"/>
    </source>
</evidence>
<comment type="subcellular location">
    <subcellularLocation>
        <location evidence="1">Membrane</location>
        <topology evidence="1">Multi-pass membrane protein</topology>
    </subcellularLocation>
</comment>
<dbReference type="AlphaFoldDB" id="A0A7N0VES0"/>
<feature type="transmembrane region" description="Helical" evidence="8">
    <location>
        <begin position="195"/>
        <end position="216"/>
    </location>
</feature>
<dbReference type="SFLD" id="SFLDG01168">
    <property type="entry name" value="Ferric_reductase_subgroup_(FRE"/>
    <property type="match status" value="1"/>
</dbReference>
<proteinExistence type="predicted"/>
<dbReference type="GO" id="GO:0000293">
    <property type="term" value="F:ferric-chelate reductase activity"/>
    <property type="evidence" value="ECO:0007669"/>
    <property type="project" value="TreeGrafter"/>
</dbReference>
<dbReference type="PRINTS" id="PR00466">
    <property type="entry name" value="GP91PHOX"/>
</dbReference>
<dbReference type="Pfam" id="PF08022">
    <property type="entry name" value="FAD_binding_8"/>
    <property type="match status" value="1"/>
</dbReference>
<feature type="transmembrane region" description="Helical" evidence="8">
    <location>
        <begin position="7"/>
        <end position="27"/>
    </location>
</feature>
<dbReference type="CDD" id="cd06186">
    <property type="entry name" value="NOX_Duox_like_FAD_NADP"/>
    <property type="match status" value="1"/>
</dbReference>
<accession>A0A7N0VES0</accession>
<sequence>MARAIHLSVLKVLMVLICVTGIALWLVKPTKLWTRIWHGAEDRARTTVFRYYGLNFSAYTFPIIALAIIVYLYVDLQPKRLKIRQIRIANTAICSPLVISNTLGILSFLEILVGMSFIMFLTWTFYVRISNDFKKMTPAKTSQLIIWQFKYLKVATRLGSLAEVCLVLLLLPILRGMALFRFLGVQYEASIRYHIWLGTAMLFFATSHGLSTLFIWGIQHRLQTEVWKWQKAGRVYLAGEVALLAGLVIWITSLPAIRRNRFEVFYYTHHLYILFLIFFLFHVGDRHFYTVFGGIFLFGIDKLHRIVQSRPETCVHSACIFPCKAVQLTLPKDPRLNYLPTSVMFMKIPQLSRIECHPFSIISSSSAQEDTISILVKCEGHWSSSLYGLLQSTTDSVSCIPVAVEGPYGPSSLDFLRYDSLILIAGGVGIAPFLSIMQELASAHTDNRHRLPMRIKLIHVVKRSQDVCLLNFILPILKHQPEKTWDFRLKVFVTQEKHIAITLRDLLRDLASKVQTINFNTTCKHYAILGIESSSWMAAVALISTIMFLFLLTCFYHAFVPDLTKNSKQKSTSMIPDVVIICSFLLAIVSSCFLTIVLRWRKLRQQKSPVSHKQRKPVEPISLSSLDAHEIHFGARPDFTEALSEFMDGTAGLNIGVLVCGPKTMKQTVAKSCRQNSKAVKTGSNIKKPSFSKRVVLRLTC</sequence>
<dbReference type="EnsemblPlants" id="Kaladp0674s0062.1.v1.1">
    <property type="protein sequence ID" value="Kaladp0674s0062.1.v1.1"/>
    <property type="gene ID" value="Kaladp0674s0062.v1.1"/>
</dbReference>
<dbReference type="OMA" id="HHIQDEM"/>
<evidence type="ECO:0000256" key="8">
    <source>
        <dbReference type="SAM" id="Phobius"/>
    </source>
</evidence>
<feature type="transmembrane region" description="Helical" evidence="8">
    <location>
        <begin position="97"/>
        <end position="126"/>
    </location>
</feature>
<keyword evidence="6" id="KW-0560">Oxidoreductase</keyword>
<evidence type="ECO:0000259" key="9">
    <source>
        <dbReference type="PROSITE" id="PS51384"/>
    </source>
</evidence>
<keyword evidence="4" id="KW-0274">FAD</keyword>
<evidence type="ECO:0000256" key="7">
    <source>
        <dbReference type="ARBA" id="ARBA00023136"/>
    </source>
</evidence>
<dbReference type="Pfam" id="PF08030">
    <property type="entry name" value="NAD_binding_6"/>
    <property type="match status" value="1"/>
</dbReference>
<keyword evidence="11" id="KW-1185">Reference proteome</keyword>
<dbReference type="InterPro" id="IPR039261">
    <property type="entry name" value="FNR_nucleotide-bd"/>
</dbReference>
<dbReference type="InterPro" id="IPR000778">
    <property type="entry name" value="Cyt_b245_heavy_chain"/>
</dbReference>
<protein>
    <recommendedName>
        <fullName evidence="9">FAD-binding FR-type domain-containing protein</fullName>
    </recommendedName>
</protein>
<dbReference type="PROSITE" id="PS51384">
    <property type="entry name" value="FAD_FR"/>
    <property type="match status" value="1"/>
</dbReference>
<dbReference type="Proteomes" id="UP000594263">
    <property type="component" value="Unplaced"/>
</dbReference>
<feature type="transmembrane region" description="Helical" evidence="8">
    <location>
        <begin position="161"/>
        <end position="183"/>
    </location>
</feature>
<evidence type="ECO:0000256" key="1">
    <source>
        <dbReference type="ARBA" id="ARBA00004141"/>
    </source>
</evidence>
<dbReference type="Pfam" id="PF01794">
    <property type="entry name" value="Ferric_reduct"/>
    <property type="match status" value="1"/>
</dbReference>
<name>A0A7N0VES0_KALFE</name>
<dbReference type="InterPro" id="IPR013121">
    <property type="entry name" value="Fe_red_NAD-bd_6"/>
</dbReference>
<evidence type="ECO:0000256" key="6">
    <source>
        <dbReference type="ARBA" id="ARBA00023002"/>
    </source>
</evidence>
<organism evidence="10 11">
    <name type="scientific">Kalanchoe fedtschenkoi</name>
    <name type="common">Lavender scallops</name>
    <name type="synonym">South American air plant</name>
    <dbReference type="NCBI Taxonomy" id="63787"/>
    <lineage>
        <taxon>Eukaryota</taxon>
        <taxon>Viridiplantae</taxon>
        <taxon>Streptophyta</taxon>
        <taxon>Embryophyta</taxon>
        <taxon>Tracheophyta</taxon>
        <taxon>Spermatophyta</taxon>
        <taxon>Magnoliopsida</taxon>
        <taxon>eudicotyledons</taxon>
        <taxon>Gunneridae</taxon>
        <taxon>Pentapetalae</taxon>
        <taxon>Saxifragales</taxon>
        <taxon>Crassulaceae</taxon>
        <taxon>Kalanchoe</taxon>
    </lineage>
</organism>